<feature type="region of interest" description="Disordered" evidence="1">
    <location>
        <begin position="1"/>
        <end position="29"/>
    </location>
</feature>
<name>Q6K4C1_ORYSJ</name>
<dbReference type="EMBL" id="AP005573">
    <property type="protein sequence ID" value="BAD22248.1"/>
    <property type="molecule type" value="Genomic_DNA"/>
</dbReference>
<reference evidence="3" key="2">
    <citation type="submission" date="2003-01" db="EMBL/GenBank/DDBJ databases">
        <title>Oryza sativa nipponbare(GA3) genomic DNA, chromosome 9, BAC clone:OSJNBa0026C08.</title>
        <authorList>
            <person name="Sasaki T."/>
            <person name="Matsumoto T."/>
            <person name="Katayose Y."/>
        </authorList>
    </citation>
    <scope>NUCLEOTIDE SEQUENCE</scope>
</reference>
<evidence type="ECO:0000256" key="1">
    <source>
        <dbReference type="SAM" id="MobiDB-lite"/>
    </source>
</evidence>
<evidence type="ECO:0000313" key="4">
    <source>
        <dbReference type="Proteomes" id="UP000000763"/>
    </source>
</evidence>
<reference evidence="2" key="1">
    <citation type="submission" date="2002-07" db="EMBL/GenBank/DDBJ databases">
        <title>Oryza sativa nipponbare(GA3) genomic DNA, chromosome 9, BAC clone:OJ1509_C06.</title>
        <authorList>
            <person name="Sasaki T."/>
            <person name="Matsumoto T."/>
            <person name="Hattori M."/>
            <person name="Sakaki Y."/>
            <person name="Katayose Y."/>
        </authorList>
    </citation>
    <scope>NUCLEOTIDE SEQUENCE</scope>
</reference>
<feature type="compositionally biased region" description="Basic and acidic residues" evidence="1">
    <location>
        <begin position="1"/>
        <end position="25"/>
    </location>
</feature>
<accession>Q6K4C1</accession>
<reference evidence="4" key="4">
    <citation type="journal article" date="2008" name="Nucleic Acids Res.">
        <title>The rice annotation project database (RAP-DB): 2008 update.</title>
        <authorList>
            <consortium name="The rice annotation project (RAP)"/>
        </authorList>
    </citation>
    <scope>GENOME REANNOTATION</scope>
    <source>
        <strain evidence="4">cv. Nipponbare</strain>
    </source>
</reference>
<dbReference type="AlphaFoldDB" id="Q6K4C1"/>
<gene>
    <name evidence="2" type="ORF">OJ1509_C06.21</name>
    <name evidence="3" type="ORF">OSJNBa0026C08.5</name>
</gene>
<proteinExistence type="predicted"/>
<organism evidence="2 4">
    <name type="scientific">Oryza sativa subsp. japonica</name>
    <name type="common">Rice</name>
    <dbReference type="NCBI Taxonomy" id="39947"/>
    <lineage>
        <taxon>Eukaryota</taxon>
        <taxon>Viridiplantae</taxon>
        <taxon>Streptophyta</taxon>
        <taxon>Embryophyta</taxon>
        <taxon>Tracheophyta</taxon>
        <taxon>Spermatophyta</taxon>
        <taxon>Magnoliopsida</taxon>
        <taxon>Liliopsida</taxon>
        <taxon>Poales</taxon>
        <taxon>Poaceae</taxon>
        <taxon>BOP clade</taxon>
        <taxon>Oryzoideae</taxon>
        <taxon>Oryzeae</taxon>
        <taxon>Oryzinae</taxon>
        <taxon>Oryza</taxon>
        <taxon>Oryza sativa</taxon>
    </lineage>
</organism>
<feature type="region of interest" description="Disordered" evidence="1">
    <location>
        <begin position="55"/>
        <end position="108"/>
    </location>
</feature>
<sequence length="108" mass="11611">MAAVGERDGNGAGEKQGRMGEKGREGAWVYRGRQCRFGNRLWRSRRELALRLAAKTATGGREDDVGGRKRGKRRERKGACPFADSGKGGGSGATRQRERGSLPPPLGG</sequence>
<evidence type="ECO:0000313" key="2">
    <source>
        <dbReference type="EMBL" id="BAD22248.1"/>
    </source>
</evidence>
<dbReference type="EMBL" id="AP006169">
    <property type="protein sequence ID" value="BAD34334.1"/>
    <property type="molecule type" value="Genomic_DNA"/>
</dbReference>
<evidence type="ECO:0000313" key="3">
    <source>
        <dbReference type="EMBL" id="BAD34334.1"/>
    </source>
</evidence>
<dbReference type="Proteomes" id="UP000000763">
    <property type="component" value="Chromosome 9"/>
</dbReference>
<reference evidence="4" key="3">
    <citation type="journal article" date="2005" name="Nature">
        <title>The map-based sequence of the rice genome.</title>
        <authorList>
            <consortium name="International rice genome sequencing project (IRGSP)"/>
            <person name="Matsumoto T."/>
            <person name="Wu J."/>
            <person name="Kanamori H."/>
            <person name="Katayose Y."/>
            <person name="Fujisawa M."/>
            <person name="Namiki N."/>
            <person name="Mizuno H."/>
            <person name="Yamamoto K."/>
            <person name="Antonio B.A."/>
            <person name="Baba T."/>
            <person name="Sakata K."/>
            <person name="Nagamura Y."/>
            <person name="Aoki H."/>
            <person name="Arikawa K."/>
            <person name="Arita K."/>
            <person name="Bito T."/>
            <person name="Chiden Y."/>
            <person name="Fujitsuka N."/>
            <person name="Fukunaka R."/>
            <person name="Hamada M."/>
            <person name="Harada C."/>
            <person name="Hayashi A."/>
            <person name="Hijishita S."/>
            <person name="Honda M."/>
            <person name="Hosokawa S."/>
            <person name="Ichikawa Y."/>
            <person name="Idonuma A."/>
            <person name="Iijima M."/>
            <person name="Ikeda M."/>
            <person name="Ikeno M."/>
            <person name="Ito K."/>
            <person name="Ito S."/>
            <person name="Ito T."/>
            <person name="Ito Y."/>
            <person name="Ito Y."/>
            <person name="Iwabuchi A."/>
            <person name="Kamiya K."/>
            <person name="Karasawa W."/>
            <person name="Kurita K."/>
            <person name="Katagiri S."/>
            <person name="Kikuta A."/>
            <person name="Kobayashi H."/>
            <person name="Kobayashi N."/>
            <person name="Machita K."/>
            <person name="Maehara T."/>
            <person name="Masukawa M."/>
            <person name="Mizubayashi T."/>
            <person name="Mukai Y."/>
            <person name="Nagasaki H."/>
            <person name="Nagata Y."/>
            <person name="Naito S."/>
            <person name="Nakashima M."/>
            <person name="Nakama Y."/>
            <person name="Nakamichi Y."/>
            <person name="Nakamura M."/>
            <person name="Meguro A."/>
            <person name="Negishi M."/>
            <person name="Ohta I."/>
            <person name="Ohta T."/>
            <person name="Okamoto M."/>
            <person name="Ono N."/>
            <person name="Saji S."/>
            <person name="Sakaguchi M."/>
            <person name="Sakai K."/>
            <person name="Shibata M."/>
            <person name="Shimokawa T."/>
            <person name="Song J."/>
            <person name="Takazaki Y."/>
            <person name="Terasawa K."/>
            <person name="Tsugane M."/>
            <person name="Tsuji K."/>
            <person name="Ueda S."/>
            <person name="Waki K."/>
            <person name="Yamagata H."/>
            <person name="Yamamoto M."/>
            <person name="Yamamoto S."/>
            <person name="Yamane H."/>
            <person name="Yoshiki S."/>
            <person name="Yoshihara R."/>
            <person name="Yukawa K."/>
            <person name="Zhong H."/>
            <person name="Yano M."/>
            <person name="Yuan Q."/>
            <person name="Ouyang S."/>
            <person name="Liu J."/>
            <person name="Jones K.M."/>
            <person name="Gansberger K."/>
            <person name="Moffat K."/>
            <person name="Hill J."/>
            <person name="Bera J."/>
            <person name="Fadrosh D."/>
            <person name="Jin S."/>
            <person name="Johri S."/>
            <person name="Kim M."/>
            <person name="Overton L."/>
            <person name="Reardon M."/>
            <person name="Tsitrin T."/>
            <person name="Vuong H."/>
            <person name="Weaver B."/>
            <person name="Ciecko A."/>
            <person name="Tallon L."/>
            <person name="Jackson J."/>
            <person name="Pai G."/>
            <person name="Aken S.V."/>
            <person name="Utterback T."/>
            <person name="Reidmuller S."/>
            <person name="Feldblyum T."/>
            <person name="Hsiao J."/>
            <person name="Zismann V."/>
            <person name="Iobst S."/>
            <person name="de Vazeille A.R."/>
            <person name="Buell C.R."/>
            <person name="Ying K."/>
            <person name="Li Y."/>
            <person name="Lu T."/>
            <person name="Huang Y."/>
            <person name="Zhao Q."/>
            <person name="Feng Q."/>
            <person name="Zhang L."/>
            <person name="Zhu J."/>
            <person name="Weng Q."/>
            <person name="Mu J."/>
            <person name="Lu Y."/>
            <person name="Fan D."/>
            <person name="Liu Y."/>
            <person name="Guan J."/>
            <person name="Zhang Y."/>
            <person name="Yu S."/>
            <person name="Liu X."/>
            <person name="Zhang Y."/>
            <person name="Hong G."/>
            <person name="Han B."/>
            <person name="Choisne N."/>
            <person name="Demange N."/>
            <person name="Orjeda G."/>
            <person name="Samain S."/>
            <person name="Cattolico L."/>
            <person name="Pelletier E."/>
            <person name="Couloux A."/>
            <person name="Segurens B."/>
            <person name="Wincker P."/>
            <person name="D'Hont A."/>
            <person name="Scarpelli C."/>
            <person name="Weissenbach J."/>
            <person name="Salanoubat M."/>
            <person name="Quetier F."/>
            <person name="Yu Y."/>
            <person name="Kim H.R."/>
            <person name="Rambo T."/>
            <person name="Currie J."/>
            <person name="Collura K."/>
            <person name="Luo M."/>
            <person name="Yang T."/>
            <person name="Ammiraju J.S.S."/>
            <person name="Engler F."/>
            <person name="Soderlund C."/>
            <person name="Wing R.A."/>
            <person name="Palmer L.E."/>
            <person name="de la Bastide M."/>
            <person name="Spiegel L."/>
            <person name="Nascimento L."/>
            <person name="Zutavern T."/>
            <person name="O'Shaughnessy A."/>
            <person name="Dike S."/>
            <person name="Dedhia N."/>
            <person name="Preston R."/>
            <person name="Balija V."/>
            <person name="McCombie W.R."/>
            <person name="Chow T."/>
            <person name="Chen H."/>
            <person name="Chung M."/>
            <person name="Chen C."/>
            <person name="Shaw J."/>
            <person name="Wu H."/>
            <person name="Hsiao K."/>
            <person name="Chao Y."/>
            <person name="Chu M."/>
            <person name="Cheng C."/>
            <person name="Hour A."/>
            <person name="Lee P."/>
            <person name="Lin S."/>
            <person name="Lin Y."/>
            <person name="Liou J."/>
            <person name="Liu S."/>
            <person name="Hsing Y."/>
            <person name="Raghuvanshi S."/>
            <person name="Mohanty A."/>
            <person name="Bharti A.K."/>
            <person name="Gaur A."/>
            <person name="Gupta V."/>
            <person name="Kumar D."/>
            <person name="Ravi V."/>
            <person name="Vij S."/>
            <person name="Kapur A."/>
            <person name="Khurana P."/>
            <person name="Khurana P."/>
            <person name="Khurana J.P."/>
            <person name="Tyagi A.K."/>
            <person name="Gaikwad K."/>
            <person name="Singh A."/>
            <person name="Dalal V."/>
            <person name="Srivastava S."/>
            <person name="Dixit A."/>
            <person name="Pal A.K."/>
            <person name="Ghazi I.A."/>
            <person name="Yadav M."/>
            <person name="Pandit A."/>
            <person name="Bhargava A."/>
            <person name="Sureshbabu K."/>
            <person name="Batra K."/>
            <person name="Sharma T.R."/>
            <person name="Mohapatra T."/>
            <person name="Singh N.K."/>
            <person name="Messing J."/>
            <person name="Nelson A.B."/>
            <person name="Fuks G."/>
            <person name="Kavchok S."/>
            <person name="Keizer G."/>
            <person name="Linton E."/>
            <person name="Llaca V."/>
            <person name="Song R."/>
            <person name="Tanyolac B."/>
            <person name="Young S."/>
            <person name="Ho-Il K."/>
            <person name="Hahn J.H."/>
            <person name="Sangsakoo G."/>
            <person name="Vanavichit A."/>
            <person name="de Mattos Luiz.A.T."/>
            <person name="Zimmer P.D."/>
            <person name="Malone G."/>
            <person name="Dellagostin O."/>
            <person name="de Oliveira A.C."/>
            <person name="Bevan M."/>
            <person name="Bancroft I."/>
            <person name="Minx P."/>
            <person name="Cordum H."/>
            <person name="Wilson R."/>
            <person name="Cheng Z."/>
            <person name="Jin W."/>
            <person name="Jiang J."/>
            <person name="Leong S.A."/>
            <person name="Iwama H."/>
            <person name="Gojobori T."/>
            <person name="Itoh T."/>
            <person name="Niimura Y."/>
            <person name="Fujii Y."/>
            <person name="Habara T."/>
            <person name="Sakai H."/>
            <person name="Sato Y."/>
            <person name="Wilson G."/>
            <person name="Kumar K."/>
            <person name="McCouch S."/>
            <person name="Juretic N."/>
            <person name="Hoen D."/>
            <person name="Wright S."/>
            <person name="Bruskiewich R."/>
            <person name="Bureau T."/>
            <person name="Miyao A."/>
            <person name="Hirochika H."/>
            <person name="Nishikawa T."/>
            <person name="Kadowaki K."/>
            <person name="Sugiura M."/>
            <person name="Burr B."/>
            <person name="Sasaki T."/>
        </authorList>
    </citation>
    <scope>NUCLEOTIDE SEQUENCE [LARGE SCALE GENOMIC DNA]</scope>
    <source>
        <strain evidence="4">cv. Nipponbare</strain>
    </source>
</reference>
<protein>
    <submittedName>
        <fullName evidence="2">Uncharacterized protein</fullName>
    </submittedName>
</protein>